<dbReference type="PANTHER" id="PTHR35450:SF2">
    <property type="entry name" value="REVERSE TRANSCRIPTASE DOMAIN-CONTAINING PROTEIN"/>
    <property type="match status" value="1"/>
</dbReference>
<organism evidence="1 2">
    <name type="scientific">Porites lobata</name>
    <dbReference type="NCBI Taxonomy" id="104759"/>
    <lineage>
        <taxon>Eukaryota</taxon>
        <taxon>Metazoa</taxon>
        <taxon>Cnidaria</taxon>
        <taxon>Anthozoa</taxon>
        <taxon>Hexacorallia</taxon>
        <taxon>Scleractinia</taxon>
        <taxon>Fungiina</taxon>
        <taxon>Poritidae</taxon>
        <taxon>Porites</taxon>
    </lineage>
</organism>
<dbReference type="PANTHER" id="PTHR35450">
    <property type="entry name" value="REVERSE TRANSCRIPTASE DOMAIN-CONTAINING PROTEIN"/>
    <property type="match status" value="1"/>
</dbReference>
<evidence type="ECO:0000313" key="1">
    <source>
        <dbReference type="EMBL" id="CAH3045118.1"/>
    </source>
</evidence>
<keyword evidence="2" id="KW-1185">Reference proteome</keyword>
<protein>
    <submittedName>
        <fullName evidence="1">Uncharacterized protein</fullName>
    </submittedName>
</protein>
<evidence type="ECO:0000313" key="2">
    <source>
        <dbReference type="Proteomes" id="UP001159405"/>
    </source>
</evidence>
<dbReference type="EMBL" id="CALNXK010000013">
    <property type="protein sequence ID" value="CAH3045118.1"/>
    <property type="molecule type" value="Genomic_DNA"/>
</dbReference>
<reference evidence="1 2" key="1">
    <citation type="submission" date="2022-05" db="EMBL/GenBank/DDBJ databases">
        <authorList>
            <consortium name="Genoscope - CEA"/>
            <person name="William W."/>
        </authorList>
    </citation>
    <scope>NUCLEOTIDE SEQUENCE [LARGE SCALE GENOMIC DNA]</scope>
</reference>
<name>A0ABN8NAJ0_9CNID</name>
<dbReference type="Proteomes" id="UP001159405">
    <property type="component" value="Unassembled WGS sequence"/>
</dbReference>
<gene>
    <name evidence="1" type="ORF">PLOB_00006629</name>
</gene>
<comment type="caution">
    <text evidence="1">The sequence shown here is derived from an EMBL/GenBank/DDBJ whole genome shotgun (WGS) entry which is preliminary data.</text>
</comment>
<sequence length="65" mass="7878">MENDQVKLLWDFRIQTDHHLDHNRPDIVVLKKASKVCQIIDVACPFDTRIAEKEREKINQWKHRK</sequence>
<proteinExistence type="predicted"/>
<accession>A0ABN8NAJ0</accession>